<dbReference type="EMBL" id="MU005573">
    <property type="protein sequence ID" value="KAF2688566.1"/>
    <property type="molecule type" value="Genomic_DNA"/>
</dbReference>
<sequence>MQAVRGRDVSRAYFNINPPGPSWSRPWHLGRGSTYIYEAYLDLTSSCLLHSREVCLSSLASGPRRDGTGAAGTLQTPPNYREHLSTDSGTDTWGTCSPQLLRSVTGHQRRIANGSWLLAPHLWRLLRLRDIAGGGVRCFLGRSKQIEAAARSIGAPPPQSSTCARAGDLPVQPRSRDALGDDGIWLTLDGLTMLPPWRRAETIRLPGSPTSTQLPRYIDGLFRSREHVAPPVMARPPPTAPHAKSAVLAHGGAAVACRPYAISCLPDALLEVLLAPLAGRLIYVPTCENGASHWLSPPSLRPDAEIPPSLGIASTRLGATERHSSRATMALQKCL</sequence>
<feature type="region of interest" description="Disordered" evidence="1">
    <location>
        <begin position="66"/>
        <end position="91"/>
    </location>
</feature>
<dbReference type="AlphaFoldDB" id="A0A6G1JDK8"/>
<evidence type="ECO:0000256" key="1">
    <source>
        <dbReference type="SAM" id="MobiDB-lite"/>
    </source>
</evidence>
<keyword evidence="3" id="KW-1185">Reference proteome</keyword>
<organism evidence="2 3">
    <name type="scientific">Lentithecium fluviatile CBS 122367</name>
    <dbReference type="NCBI Taxonomy" id="1168545"/>
    <lineage>
        <taxon>Eukaryota</taxon>
        <taxon>Fungi</taxon>
        <taxon>Dikarya</taxon>
        <taxon>Ascomycota</taxon>
        <taxon>Pezizomycotina</taxon>
        <taxon>Dothideomycetes</taxon>
        <taxon>Pleosporomycetidae</taxon>
        <taxon>Pleosporales</taxon>
        <taxon>Massarineae</taxon>
        <taxon>Lentitheciaceae</taxon>
        <taxon>Lentithecium</taxon>
    </lineage>
</organism>
<gene>
    <name evidence="2" type="ORF">K458DRAFT_149254</name>
</gene>
<evidence type="ECO:0000313" key="2">
    <source>
        <dbReference type="EMBL" id="KAF2688566.1"/>
    </source>
</evidence>
<name>A0A6G1JDK8_9PLEO</name>
<proteinExistence type="predicted"/>
<reference evidence="2" key="1">
    <citation type="journal article" date="2020" name="Stud. Mycol.">
        <title>101 Dothideomycetes genomes: a test case for predicting lifestyles and emergence of pathogens.</title>
        <authorList>
            <person name="Haridas S."/>
            <person name="Albert R."/>
            <person name="Binder M."/>
            <person name="Bloem J."/>
            <person name="Labutti K."/>
            <person name="Salamov A."/>
            <person name="Andreopoulos B."/>
            <person name="Baker S."/>
            <person name="Barry K."/>
            <person name="Bills G."/>
            <person name="Bluhm B."/>
            <person name="Cannon C."/>
            <person name="Castanera R."/>
            <person name="Culley D."/>
            <person name="Daum C."/>
            <person name="Ezra D."/>
            <person name="Gonzalez J."/>
            <person name="Henrissat B."/>
            <person name="Kuo A."/>
            <person name="Liang C."/>
            <person name="Lipzen A."/>
            <person name="Lutzoni F."/>
            <person name="Magnuson J."/>
            <person name="Mondo S."/>
            <person name="Nolan M."/>
            <person name="Ohm R."/>
            <person name="Pangilinan J."/>
            <person name="Park H.-J."/>
            <person name="Ramirez L."/>
            <person name="Alfaro M."/>
            <person name="Sun H."/>
            <person name="Tritt A."/>
            <person name="Yoshinaga Y."/>
            <person name="Zwiers L.-H."/>
            <person name="Turgeon B."/>
            <person name="Goodwin S."/>
            <person name="Spatafora J."/>
            <person name="Crous P."/>
            <person name="Grigoriev I."/>
        </authorList>
    </citation>
    <scope>NUCLEOTIDE SEQUENCE</scope>
    <source>
        <strain evidence="2">CBS 122367</strain>
    </source>
</reference>
<protein>
    <submittedName>
        <fullName evidence="2">Uncharacterized protein</fullName>
    </submittedName>
</protein>
<accession>A0A6G1JDK8</accession>
<evidence type="ECO:0000313" key="3">
    <source>
        <dbReference type="Proteomes" id="UP000799291"/>
    </source>
</evidence>
<dbReference type="Proteomes" id="UP000799291">
    <property type="component" value="Unassembled WGS sequence"/>
</dbReference>